<name>D8R7F2_SELML</name>
<evidence type="ECO:0000256" key="1">
    <source>
        <dbReference type="ARBA" id="ARBA00022737"/>
    </source>
</evidence>
<dbReference type="PANTHER" id="PTHR47926">
    <property type="entry name" value="PENTATRICOPEPTIDE REPEAT-CONTAINING PROTEIN"/>
    <property type="match status" value="1"/>
</dbReference>
<dbReference type="InterPro" id="IPR011990">
    <property type="entry name" value="TPR-like_helical_dom_sf"/>
</dbReference>
<feature type="repeat" description="PPR" evidence="2">
    <location>
        <begin position="5"/>
        <end position="35"/>
    </location>
</feature>
<gene>
    <name evidence="3" type="ORF">SELMODRAFT_87412</name>
</gene>
<dbReference type="AlphaFoldDB" id="D8R7F2"/>
<evidence type="ECO:0000256" key="2">
    <source>
        <dbReference type="PROSITE-ProRule" id="PRU00708"/>
    </source>
</evidence>
<protein>
    <recommendedName>
        <fullName evidence="5">Pentacotripeptide-repeat region of PRORP domain-containing protein</fullName>
    </recommendedName>
</protein>
<proteinExistence type="predicted"/>
<keyword evidence="1" id="KW-0677">Repeat</keyword>
<dbReference type="EMBL" id="GL377573">
    <property type="protein sequence ID" value="EFJ31512.1"/>
    <property type="molecule type" value="Genomic_DNA"/>
</dbReference>
<dbReference type="Pfam" id="PF01535">
    <property type="entry name" value="PPR"/>
    <property type="match status" value="2"/>
</dbReference>
<dbReference type="InterPro" id="IPR002885">
    <property type="entry name" value="PPR_rpt"/>
</dbReference>
<dbReference type="Gramene" id="EFJ31512">
    <property type="protein sequence ID" value="EFJ31512"/>
    <property type="gene ID" value="SELMODRAFT_87412"/>
</dbReference>
<evidence type="ECO:0008006" key="5">
    <source>
        <dbReference type="Google" id="ProtNLM"/>
    </source>
</evidence>
<dbReference type="KEGG" id="smo:SELMODRAFT_87412"/>
<evidence type="ECO:0000313" key="3">
    <source>
        <dbReference type="EMBL" id="EFJ31512.1"/>
    </source>
</evidence>
<dbReference type="Pfam" id="PF13041">
    <property type="entry name" value="PPR_2"/>
    <property type="match status" value="1"/>
</dbReference>
<dbReference type="GO" id="GO:0009451">
    <property type="term" value="P:RNA modification"/>
    <property type="evidence" value="ECO:0007669"/>
    <property type="project" value="InterPro"/>
</dbReference>
<keyword evidence="4" id="KW-1185">Reference proteome</keyword>
<dbReference type="Proteomes" id="UP000001514">
    <property type="component" value="Unassembled WGS sequence"/>
</dbReference>
<dbReference type="NCBIfam" id="TIGR00756">
    <property type="entry name" value="PPR"/>
    <property type="match status" value="3"/>
</dbReference>
<dbReference type="HOGENOM" id="CLU_002706_0_0_1"/>
<dbReference type="Gene3D" id="1.25.40.10">
    <property type="entry name" value="Tetratricopeptide repeat domain"/>
    <property type="match status" value="1"/>
</dbReference>
<accession>D8R7F2</accession>
<dbReference type="OrthoDB" id="185373at2759"/>
<dbReference type="InParanoid" id="D8R7F2"/>
<organism evidence="4">
    <name type="scientific">Selaginella moellendorffii</name>
    <name type="common">Spikemoss</name>
    <dbReference type="NCBI Taxonomy" id="88036"/>
    <lineage>
        <taxon>Eukaryota</taxon>
        <taxon>Viridiplantae</taxon>
        <taxon>Streptophyta</taxon>
        <taxon>Embryophyta</taxon>
        <taxon>Tracheophyta</taxon>
        <taxon>Lycopodiopsida</taxon>
        <taxon>Selaginellales</taxon>
        <taxon>Selaginellaceae</taxon>
        <taxon>Selaginella</taxon>
    </lineage>
</organism>
<feature type="repeat" description="PPR" evidence="2">
    <location>
        <begin position="36"/>
        <end position="70"/>
    </location>
</feature>
<dbReference type="InterPro" id="IPR046960">
    <property type="entry name" value="PPR_At4g14850-like_plant"/>
</dbReference>
<evidence type="ECO:0000313" key="4">
    <source>
        <dbReference type="Proteomes" id="UP000001514"/>
    </source>
</evidence>
<reference evidence="3 4" key="1">
    <citation type="journal article" date="2011" name="Science">
        <title>The Selaginella genome identifies genetic changes associated with the evolution of vascular plants.</title>
        <authorList>
            <person name="Banks J.A."/>
            <person name="Nishiyama T."/>
            <person name="Hasebe M."/>
            <person name="Bowman J.L."/>
            <person name="Gribskov M."/>
            <person name="dePamphilis C."/>
            <person name="Albert V.A."/>
            <person name="Aono N."/>
            <person name="Aoyama T."/>
            <person name="Ambrose B.A."/>
            <person name="Ashton N.W."/>
            <person name="Axtell M.J."/>
            <person name="Barker E."/>
            <person name="Barker M.S."/>
            <person name="Bennetzen J.L."/>
            <person name="Bonawitz N.D."/>
            <person name="Chapple C."/>
            <person name="Cheng C."/>
            <person name="Correa L.G."/>
            <person name="Dacre M."/>
            <person name="DeBarry J."/>
            <person name="Dreyer I."/>
            <person name="Elias M."/>
            <person name="Engstrom E.M."/>
            <person name="Estelle M."/>
            <person name="Feng L."/>
            <person name="Finet C."/>
            <person name="Floyd S.K."/>
            <person name="Frommer W.B."/>
            <person name="Fujita T."/>
            <person name="Gramzow L."/>
            <person name="Gutensohn M."/>
            <person name="Harholt J."/>
            <person name="Hattori M."/>
            <person name="Heyl A."/>
            <person name="Hirai T."/>
            <person name="Hiwatashi Y."/>
            <person name="Ishikawa M."/>
            <person name="Iwata M."/>
            <person name="Karol K.G."/>
            <person name="Koehler B."/>
            <person name="Kolukisaoglu U."/>
            <person name="Kubo M."/>
            <person name="Kurata T."/>
            <person name="Lalonde S."/>
            <person name="Li K."/>
            <person name="Li Y."/>
            <person name="Litt A."/>
            <person name="Lyons E."/>
            <person name="Manning G."/>
            <person name="Maruyama T."/>
            <person name="Michael T.P."/>
            <person name="Mikami K."/>
            <person name="Miyazaki S."/>
            <person name="Morinaga S."/>
            <person name="Murata T."/>
            <person name="Mueller-Roeber B."/>
            <person name="Nelson D.R."/>
            <person name="Obara M."/>
            <person name="Oguri Y."/>
            <person name="Olmstead R.G."/>
            <person name="Onodera N."/>
            <person name="Petersen B.L."/>
            <person name="Pils B."/>
            <person name="Prigge M."/>
            <person name="Rensing S.A."/>
            <person name="Riano-Pachon D.M."/>
            <person name="Roberts A.W."/>
            <person name="Sato Y."/>
            <person name="Scheller H.V."/>
            <person name="Schulz B."/>
            <person name="Schulz C."/>
            <person name="Shakirov E.V."/>
            <person name="Shibagaki N."/>
            <person name="Shinohara N."/>
            <person name="Shippen D.E."/>
            <person name="Soerensen I."/>
            <person name="Sotooka R."/>
            <person name="Sugimoto N."/>
            <person name="Sugita M."/>
            <person name="Sumikawa N."/>
            <person name="Tanurdzic M."/>
            <person name="Theissen G."/>
            <person name="Ulvskov P."/>
            <person name="Wakazuki S."/>
            <person name="Weng J.K."/>
            <person name="Willats W.W."/>
            <person name="Wipf D."/>
            <person name="Wolf P.G."/>
            <person name="Yang L."/>
            <person name="Zimmer A.D."/>
            <person name="Zhu Q."/>
            <person name="Mitros T."/>
            <person name="Hellsten U."/>
            <person name="Loque D."/>
            <person name="Otillar R."/>
            <person name="Salamov A."/>
            <person name="Schmutz J."/>
            <person name="Shapiro H."/>
            <person name="Lindquist E."/>
            <person name="Lucas S."/>
            <person name="Rokhsar D."/>
            <person name="Grigoriev I.V."/>
        </authorList>
    </citation>
    <scope>NUCLEOTIDE SEQUENCE [LARGE SCALE GENOMIC DNA]</scope>
</reference>
<dbReference type="eggNOG" id="KOG4197">
    <property type="taxonomic scope" value="Eukaryota"/>
</dbReference>
<sequence>MPERDTASWNAILAAFAQCGHVAHAELLFEQMPRRSLVSWNAMISMHGRSGRFHRALDLLCAMRAAGFQPDQVSYLSVLAACNHVGLVEESSSLFLAMAEELGGGSGIEHYSSMVDLLGRAGQVEFAREIIQSMPFVPDAKALGALSGARKLHVSAK</sequence>
<dbReference type="GO" id="GO:0003723">
    <property type="term" value="F:RNA binding"/>
    <property type="evidence" value="ECO:0007669"/>
    <property type="project" value="InterPro"/>
</dbReference>
<dbReference type="PROSITE" id="PS51375">
    <property type="entry name" value="PPR"/>
    <property type="match status" value="2"/>
</dbReference>